<feature type="domain" description="Carboxylesterase type B" evidence="1">
    <location>
        <begin position="9"/>
        <end position="472"/>
    </location>
</feature>
<name>A0A0U5FQH7_ASPCI</name>
<dbReference type="ESTHER" id="9euro-a0a0u5fqh7">
    <property type="family name" value="Fungal_carboxylesterase_lipase"/>
</dbReference>
<proteinExistence type="predicted"/>
<dbReference type="OrthoDB" id="3200163at2759"/>
<dbReference type="InterPro" id="IPR029058">
    <property type="entry name" value="AB_hydrolase_fold"/>
</dbReference>
<protein>
    <recommendedName>
        <fullName evidence="1">Carboxylesterase type B domain-containing protein</fullName>
    </recommendedName>
</protein>
<dbReference type="SUPFAM" id="SSF53474">
    <property type="entry name" value="alpha/beta-Hydrolases"/>
    <property type="match status" value="1"/>
</dbReference>
<dbReference type="PANTHER" id="PTHR43142">
    <property type="entry name" value="CARBOXYLIC ESTER HYDROLASE"/>
    <property type="match status" value="1"/>
</dbReference>
<organism evidence="2 3">
    <name type="scientific">Aspergillus calidoustus</name>
    <dbReference type="NCBI Taxonomy" id="454130"/>
    <lineage>
        <taxon>Eukaryota</taxon>
        <taxon>Fungi</taxon>
        <taxon>Dikarya</taxon>
        <taxon>Ascomycota</taxon>
        <taxon>Pezizomycotina</taxon>
        <taxon>Eurotiomycetes</taxon>
        <taxon>Eurotiomycetidae</taxon>
        <taxon>Eurotiales</taxon>
        <taxon>Aspergillaceae</taxon>
        <taxon>Aspergillus</taxon>
        <taxon>Aspergillus subgen. Nidulantes</taxon>
    </lineage>
</organism>
<accession>A0A0U5FQH7</accession>
<dbReference type="OMA" id="WLYYFNE"/>
<dbReference type="EMBL" id="CDMC01000001">
    <property type="protein sequence ID" value="CEL00861.1"/>
    <property type="molecule type" value="Genomic_DNA"/>
</dbReference>
<dbReference type="AlphaFoldDB" id="A0A0U5FQH7"/>
<dbReference type="STRING" id="454130.A0A0U5FQH7"/>
<reference evidence="3" key="1">
    <citation type="journal article" date="2016" name="Genome Announc.">
        <title>Draft genome sequences of fungus Aspergillus calidoustus.</title>
        <authorList>
            <person name="Horn F."/>
            <person name="Linde J."/>
            <person name="Mattern D.J."/>
            <person name="Walther G."/>
            <person name="Guthke R."/>
            <person name="Scherlach K."/>
            <person name="Martin K."/>
            <person name="Brakhage A.A."/>
            <person name="Petzke L."/>
            <person name="Valiante V."/>
        </authorList>
    </citation>
    <scope>NUCLEOTIDE SEQUENCE [LARGE SCALE GENOMIC DNA]</scope>
    <source>
        <strain evidence="3">SF006504</strain>
    </source>
</reference>
<dbReference type="Proteomes" id="UP000054771">
    <property type="component" value="Unassembled WGS sequence"/>
</dbReference>
<evidence type="ECO:0000313" key="2">
    <source>
        <dbReference type="EMBL" id="CEL00861.1"/>
    </source>
</evidence>
<evidence type="ECO:0000259" key="1">
    <source>
        <dbReference type="Pfam" id="PF00135"/>
    </source>
</evidence>
<dbReference type="InterPro" id="IPR002018">
    <property type="entry name" value="CarbesteraseB"/>
</dbReference>
<evidence type="ECO:0000313" key="3">
    <source>
        <dbReference type="Proteomes" id="UP000054771"/>
    </source>
</evidence>
<dbReference type="Pfam" id="PF00135">
    <property type="entry name" value="COesterase"/>
    <property type="match status" value="1"/>
</dbReference>
<dbReference type="PANTHER" id="PTHR43142:SF11">
    <property type="entry name" value="CARBOXYLIC ESTER HYDROLASE"/>
    <property type="match status" value="1"/>
</dbReference>
<keyword evidence="3" id="KW-1185">Reference proteome</keyword>
<sequence>MAECIHPLLGTIRGRRTDNVVQFLGIPYATIKQRLGPPIPIESPRNGNEYVVDATAYGPDLVGAGSCTDEQDLIQHRLPYDPLIQSVLDVLRLNITVPVTKKGLQRWPVMVFVHGGNFAGGSPVWPQNDLARFVQRSQTLGMPLIGVSISYRVGPAGFLTSEELRHHGLTGNNGLRDQAAALLWLRNHLEGFWGDPDNITLVGQFAGAVSGMLHLASNVPLFKRLACLGGQFLAVRPLPAEAHEEIYTRAVPKLGLENLSPSERVRRFEGLSREELLDISFLPSCPIIDGKVCTAAPSFASLRNGSIPRDLDNGWCSELFIGDCEFEASILARALDHRRETVVITRFVDKLRAAIPVTQHHLLDEIVDAYGLGKHVEEGEEEGTHENRARNGFLCLIHDIMFYAPAEIIASAWPAGRSYLYHFNEPNPWPGRWQGHASHLTDLAFLWQNYEEALAPASRQVSRHFSADLISFTNGRAPWTAYRAAESSPPMARIYGPSDNGSVAGVAVARSGACGRRQSIWKFIEEIGADLLYDVVMGSLL</sequence>
<dbReference type="Gene3D" id="3.40.50.1820">
    <property type="entry name" value="alpha/beta hydrolase"/>
    <property type="match status" value="1"/>
</dbReference>
<gene>
    <name evidence="2" type="ORF">ASPCAL00455</name>
</gene>